<accession>A0A6J7KSE9</accession>
<name>A0A6J7KSE9_9ZZZZ</name>
<evidence type="ECO:0000313" key="1">
    <source>
        <dbReference type="EMBL" id="CAB4957793.1"/>
    </source>
</evidence>
<gene>
    <name evidence="1" type="ORF">UFOPK3752_02080</name>
</gene>
<sequence length="216" mass="24228">MTQCAHPLRAHTVFGRPKRTHHHVHRRIADYVKARGDAHLRAADQMIDAGVVVKVQRSARRRLVGVRRTKTGRSGAKGPIDEQIPARTMGTKFAHHLQPARRRVLSPVEDDVRQGRISGKCHEAGRVVRARDVGASHLVDNGDALRGGMSQHGALRLGPLRRSDQPQSRTTHRVMCVHRHDPTRVEASQGLYPRDRCQKCSADQCRMRIDAGEVHH</sequence>
<organism evidence="1">
    <name type="scientific">freshwater metagenome</name>
    <dbReference type="NCBI Taxonomy" id="449393"/>
    <lineage>
        <taxon>unclassified sequences</taxon>
        <taxon>metagenomes</taxon>
        <taxon>ecological metagenomes</taxon>
    </lineage>
</organism>
<dbReference type="EMBL" id="CAFBND010000126">
    <property type="protein sequence ID" value="CAB4957793.1"/>
    <property type="molecule type" value="Genomic_DNA"/>
</dbReference>
<protein>
    <submittedName>
        <fullName evidence="1">Unannotated protein</fullName>
    </submittedName>
</protein>
<proteinExistence type="predicted"/>
<reference evidence="1" key="1">
    <citation type="submission" date="2020-05" db="EMBL/GenBank/DDBJ databases">
        <authorList>
            <person name="Chiriac C."/>
            <person name="Salcher M."/>
            <person name="Ghai R."/>
            <person name="Kavagutti S V."/>
        </authorList>
    </citation>
    <scope>NUCLEOTIDE SEQUENCE</scope>
</reference>
<dbReference type="AlphaFoldDB" id="A0A6J7KSE9"/>